<dbReference type="OrthoDB" id="1421382at2759"/>
<dbReference type="EMBL" id="QJKJ01002008">
    <property type="protein sequence ID" value="RDY04805.1"/>
    <property type="molecule type" value="Genomic_DNA"/>
</dbReference>
<evidence type="ECO:0000313" key="6">
    <source>
        <dbReference type="Proteomes" id="UP000257109"/>
    </source>
</evidence>
<evidence type="ECO:0000256" key="2">
    <source>
        <dbReference type="ARBA" id="ARBA00022448"/>
    </source>
</evidence>
<dbReference type="GO" id="GO:0015031">
    <property type="term" value="P:protein transport"/>
    <property type="evidence" value="ECO:0007669"/>
    <property type="project" value="UniProtKB-KW"/>
</dbReference>
<dbReference type="Proteomes" id="UP000257109">
    <property type="component" value="Unassembled WGS sequence"/>
</dbReference>
<gene>
    <name evidence="5" type="primary">EXO70B1</name>
    <name evidence="5" type="ORF">CR513_11440</name>
</gene>
<dbReference type="InterPro" id="IPR004140">
    <property type="entry name" value="Exo70"/>
</dbReference>
<dbReference type="PANTHER" id="PTHR12542:SF180">
    <property type="entry name" value="EXOCYST SUBUNIT EXO70 FAMILY PROTEIN"/>
    <property type="match status" value="1"/>
</dbReference>
<dbReference type="AlphaFoldDB" id="A0A371HPT9"/>
<evidence type="ECO:0000256" key="1">
    <source>
        <dbReference type="ARBA" id="ARBA00006756"/>
    </source>
</evidence>
<name>A0A371HPT9_MUCPR</name>
<evidence type="ECO:0000259" key="4">
    <source>
        <dbReference type="Pfam" id="PF03081"/>
    </source>
</evidence>
<keyword evidence="3" id="KW-0653">Protein transport</keyword>
<dbReference type="GO" id="GO:0006887">
    <property type="term" value="P:exocytosis"/>
    <property type="evidence" value="ECO:0007669"/>
    <property type="project" value="UniProtKB-KW"/>
</dbReference>
<comment type="similarity">
    <text evidence="1 3">Belongs to the EXO70 family.</text>
</comment>
<dbReference type="Pfam" id="PF03081">
    <property type="entry name" value="Exo70_C"/>
    <property type="match status" value="1"/>
</dbReference>
<proteinExistence type="inferred from homology"/>
<protein>
    <recommendedName>
        <fullName evidence="3">Exocyst subunit Exo70 family protein</fullName>
    </recommendedName>
</protein>
<accession>A0A371HPT9</accession>
<dbReference type="InterPro" id="IPR016159">
    <property type="entry name" value="Cullin_repeat-like_dom_sf"/>
</dbReference>
<dbReference type="InterPro" id="IPR046364">
    <property type="entry name" value="Exo70_C"/>
</dbReference>
<reference evidence="5" key="1">
    <citation type="submission" date="2018-05" db="EMBL/GenBank/DDBJ databases">
        <title>Draft genome of Mucuna pruriens seed.</title>
        <authorList>
            <person name="Nnadi N.E."/>
            <person name="Vos R."/>
            <person name="Hasami M.H."/>
            <person name="Devisetty U.K."/>
            <person name="Aguiy J.C."/>
        </authorList>
    </citation>
    <scope>NUCLEOTIDE SEQUENCE [LARGE SCALE GENOMIC DNA]</scope>
    <source>
        <strain evidence="5">JCA_2017</strain>
    </source>
</reference>
<feature type="domain" description="Exocyst complex subunit Exo70 C-terminal" evidence="4">
    <location>
        <begin position="215"/>
        <end position="444"/>
    </location>
</feature>
<dbReference type="Gene3D" id="1.20.1280.170">
    <property type="entry name" value="Exocyst complex component Exo70"/>
    <property type="match status" value="2"/>
</dbReference>
<keyword evidence="2 3" id="KW-0813">Transport</keyword>
<evidence type="ECO:0000256" key="3">
    <source>
        <dbReference type="RuleBase" id="RU365026"/>
    </source>
</evidence>
<keyword evidence="6" id="KW-1185">Reference proteome</keyword>
<dbReference type="GO" id="GO:0000145">
    <property type="term" value="C:exocyst"/>
    <property type="evidence" value="ECO:0007669"/>
    <property type="project" value="InterPro"/>
</dbReference>
<feature type="non-terminal residue" evidence="5">
    <location>
        <position position="1"/>
    </location>
</feature>
<keyword evidence="3" id="KW-0268">Exocytosis</keyword>
<comment type="function">
    <text evidence="3">Component of the exocyst complex.</text>
</comment>
<evidence type="ECO:0000313" key="5">
    <source>
        <dbReference type="EMBL" id="RDY04805.1"/>
    </source>
</evidence>
<dbReference type="STRING" id="157652.A0A371HPT9"/>
<sequence length="497" mass="58082">MAQDQVDSLPENEDLGFPITQLQQDNSDSNRYMREQFMNCIEELKKENGNVIDKVFKYVDEYLKDNIVDKDQILLSQLPCDDNLVVDSLLLGIIDNLGKSARVMVTSGLKEECLHVYTSCRREFVIEILFAFAWREVNDMVMKTQYSAKALWVADRILLPNERRLFERVFEGSILFEDEYPSLDGSSFWKGLTIYPSLGTTGTDEFWFKKGMDILGELFNLTYAVKDQAIVPDGRLHRITFDVLDYTEMIHRDWKTLFHVMVNKKDKFSLYGHIAMIANLLDNSLEAISKTYKNLTLGYVFIINNRSFIELRVTTRGLILVFAEDWLQNNSTKFQQNLELYQKSSWNKILNFLKLDINESEPNVVAELMKHKLYSFNEHFDEICNVQATWFVLNEQLRGQILKSIENILLPAYGNFILKLQDCLGNHANDYIKYGMFQIKDRLNNLFLVRDSTDALMTCNVQSTWFVFDEHQRKQTIRSIGNILLLAYENFCCFLFL</sequence>
<dbReference type="GO" id="GO:0005546">
    <property type="term" value="F:phosphatidylinositol-4,5-bisphosphate binding"/>
    <property type="evidence" value="ECO:0007669"/>
    <property type="project" value="InterPro"/>
</dbReference>
<dbReference type="PANTHER" id="PTHR12542">
    <property type="entry name" value="EXOCYST COMPLEX PROTEIN EXO70"/>
    <property type="match status" value="1"/>
</dbReference>
<organism evidence="5 6">
    <name type="scientific">Mucuna pruriens</name>
    <name type="common">Velvet bean</name>
    <name type="synonym">Dolichos pruriens</name>
    <dbReference type="NCBI Taxonomy" id="157652"/>
    <lineage>
        <taxon>Eukaryota</taxon>
        <taxon>Viridiplantae</taxon>
        <taxon>Streptophyta</taxon>
        <taxon>Embryophyta</taxon>
        <taxon>Tracheophyta</taxon>
        <taxon>Spermatophyta</taxon>
        <taxon>Magnoliopsida</taxon>
        <taxon>eudicotyledons</taxon>
        <taxon>Gunneridae</taxon>
        <taxon>Pentapetalae</taxon>
        <taxon>rosids</taxon>
        <taxon>fabids</taxon>
        <taxon>Fabales</taxon>
        <taxon>Fabaceae</taxon>
        <taxon>Papilionoideae</taxon>
        <taxon>50 kb inversion clade</taxon>
        <taxon>NPAAA clade</taxon>
        <taxon>indigoferoid/millettioid clade</taxon>
        <taxon>Phaseoleae</taxon>
        <taxon>Mucuna</taxon>
    </lineage>
</organism>
<dbReference type="SUPFAM" id="SSF74788">
    <property type="entry name" value="Cullin repeat-like"/>
    <property type="match status" value="1"/>
</dbReference>
<comment type="caution">
    <text evidence="5">The sequence shown here is derived from an EMBL/GenBank/DDBJ whole genome shotgun (WGS) entry which is preliminary data.</text>
</comment>